<reference evidence="3" key="1">
    <citation type="submission" date="2016-06" db="UniProtKB">
        <authorList>
            <consortium name="WormBaseParasite"/>
        </authorList>
    </citation>
    <scope>IDENTIFICATION</scope>
</reference>
<keyword evidence="2" id="KW-1185">Reference proteome</keyword>
<accession>A0A183IQP9</accession>
<reference evidence="1 2" key="2">
    <citation type="submission" date="2018-11" db="EMBL/GenBank/DDBJ databases">
        <authorList>
            <consortium name="Pathogen Informatics"/>
        </authorList>
    </citation>
    <scope>NUCLEOTIDE SEQUENCE [LARGE SCALE GENOMIC DNA]</scope>
</reference>
<dbReference type="Proteomes" id="UP000270296">
    <property type="component" value="Unassembled WGS sequence"/>
</dbReference>
<evidence type="ECO:0000313" key="2">
    <source>
        <dbReference type="Proteomes" id="UP000270296"/>
    </source>
</evidence>
<evidence type="ECO:0000313" key="3">
    <source>
        <dbReference type="WBParaSite" id="SBAD_0000618101-mRNA-1"/>
    </source>
</evidence>
<proteinExistence type="predicted"/>
<dbReference type="AlphaFoldDB" id="A0A183IQP9"/>
<name>A0A183IQP9_9BILA</name>
<gene>
    <name evidence="1" type="ORF">SBAD_LOCUS5946</name>
</gene>
<organism evidence="3">
    <name type="scientific">Soboliphyme baturini</name>
    <dbReference type="NCBI Taxonomy" id="241478"/>
    <lineage>
        <taxon>Eukaryota</taxon>
        <taxon>Metazoa</taxon>
        <taxon>Ecdysozoa</taxon>
        <taxon>Nematoda</taxon>
        <taxon>Enoplea</taxon>
        <taxon>Dorylaimia</taxon>
        <taxon>Dioctophymatida</taxon>
        <taxon>Dioctophymatoidea</taxon>
        <taxon>Soboliphymatidae</taxon>
        <taxon>Soboliphyme</taxon>
    </lineage>
</organism>
<sequence length="252" mass="27340">MPQNGGVGLWAATVCLSVRCPSSVGVHKSWMIATANGREKFFVGADLNRRCRAKGRRKCSFSSSSSSSRVGRLSCRCFCVVVITDRGKAAADEGGGRQWSLKESEAVAFASASLGCPTIYPLNRWWLWPARDPGPRRRQSLGLSLLVVRWSSPMYDACLSAFIRSVGRLVGRSVGAPVLEGHAASFEGDNDDECVAYARTRTEPKELVANWLPCGRARLCIAFVNVRPSVRPSVLGPPSLLPLQYAVGECSF</sequence>
<evidence type="ECO:0000313" key="1">
    <source>
        <dbReference type="EMBL" id="VDP08737.1"/>
    </source>
</evidence>
<protein>
    <submittedName>
        <fullName evidence="1 3">Uncharacterized protein</fullName>
    </submittedName>
</protein>
<dbReference type="WBParaSite" id="SBAD_0000618101-mRNA-1">
    <property type="protein sequence ID" value="SBAD_0000618101-mRNA-1"/>
    <property type="gene ID" value="SBAD_0000618101"/>
</dbReference>
<dbReference type="EMBL" id="UZAM01009365">
    <property type="protein sequence ID" value="VDP08737.1"/>
    <property type="molecule type" value="Genomic_DNA"/>
</dbReference>